<dbReference type="GO" id="GO:0016020">
    <property type="term" value="C:membrane"/>
    <property type="evidence" value="ECO:0007669"/>
    <property type="project" value="InterPro"/>
</dbReference>
<dbReference type="GO" id="GO:0000155">
    <property type="term" value="F:phosphorelay sensor kinase activity"/>
    <property type="evidence" value="ECO:0007669"/>
    <property type="project" value="InterPro"/>
</dbReference>
<dbReference type="InterPro" id="IPR003594">
    <property type="entry name" value="HATPase_dom"/>
</dbReference>
<dbReference type="Proteomes" id="UP000190675">
    <property type="component" value="Chromosome I"/>
</dbReference>
<evidence type="ECO:0000256" key="3">
    <source>
        <dbReference type="ARBA" id="ARBA00023012"/>
    </source>
</evidence>
<keyword evidence="3" id="KW-0902">Two-component regulatory system</keyword>
<dbReference type="InterPro" id="IPR011712">
    <property type="entry name" value="Sig_transdc_His_kin_sub3_dim/P"/>
</dbReference>
<organism evidence="6 7">
    <name type="scientific">Bradyrhizobium erythrophlei</name>
    <dbReference type="NCBI Taxonomy" id="1437360"/>
    <lineage>
        <taxon>Bacteria</taxon>
        <taxon>Pseudomonadati</taxon>
        <taxon>Pseudomonadota</taxon>
        <taxon>Alphaproteobacteria</taxon>
        <taxon>Hyphomicrobiales</taxon>
        <taxon>Nitrobacteraceae</taxon>
        <taxon>Bradyrhizobium</taxon>
    </lineage>
</organism>
<dbReference type="Gene3D" id="1.20.5.1930">
    <property type="match status" value="1"/>
</dbReference>
<evidence type="ECO:0000256" key="2">
    <source>
        <dbReference type="ARBA" id="ARBA00022777"/>
    </source>
</evidence>
<proteinExistence type="predicted"/>
<dbReference type="PANTHER" id="PTHR24421:SF58">
    <property type="entry name" value="SIGNAL TRANSDUCTION HISTIDINE-PROTEIN KINASE_PHOSPHATASE UHPB"/>
    <property type="match status" value="1"/>
</dbReference>
<dbReference type="InterPro" id="IPR036890">
    <property type="entry name" value="HATPase_C_sf"/>
</dbReference>
<dbReference type="PROSITE" id="PS50109">
    <property type="entry name" value="HIS_KIN"/>
    <property type="match status" value="1"/>
</dbReference>
<evidence type="ECO:0000256" key="4">
    <source>
        <dbReference type="SAM" id="MobiDB-lite"/>
    </source>
</evidence>
<dbReference type="EMBL" id="LT670818">
    <property type="protein sequence ID" value="SHH02144.1"/>
    <property type="molecule type" value="Genomic_DNA"/>
</dbReference>
<evidence type="ECO:0000313" key="7">
    <source>
        <dbReference type="Proteomes" id="UP000190675"/>
    </source>
</evidence>
<dbReference type="CDD" id="cd16917">
    <property type="entry name" value="HATPase_UhpB-NarQ-NarX-like"/>
    <property type="match status" value="1"/>
</dbReference>
<feature type="region of interest" description="Disordered" evidence="4">
    <location>
        <begin position="1"/>
        <end position="35"/>
    </location>
</feature>
<reference evidence="6 7" key="1">
    <citation type="submission" date="2016-11" db="EMBL/GenBank/DDBJ databases">
        <authorList>
            <person name="Jaros S."/>
            <person name="Januszkiewicz K."/>
            <person name="Wedrychowicz H."/>
        </authorList>
    </citation>
    <scope>NUCLEOTIDE SEQUENCE [LARGE SCALE GENOMIC DNA]</scope>
    <source>
        <strain evidence="6 7">GAS242</strain>
    </source>
</reference>
<dbReference type="Pfam" id="PF02518">
    <property type="entry name" value="HATPase_c"/>
    <property type="match status" value="1"/>
</dbReference>
<feature type="domain" description="Histidine kinase" evidence="5">
    <location>
        <begin position="165"/>
        <end position="261"/>
    </location>
</feature>
<dbReference type="SMART" id="SM00387">
    <property type="entry name" value="HATPase_c"/>
    <property type="match status" value="1"/>
</dbReference>
<keyword evidence="1" id="KW-0808">Transferase</keyword>
<protein>
    <submittedName>
        <fullName evidence="6">Histidine kinase</fullName>
    </submittedName>
</protein>
<keyword evidence="2 6" id="KW-0418">Kinase</keyword>
<accession>A0A1M5PK27</accession>
<dbReference type="RefSeq" id="WP_079568482.1">
    <property type="nucleotide sequence ID" value="NZ_LT670818.1"/>
</dbReference>
<dbReference type="InterPro" id="IPR050482">
    <property type="entry name" value="Sensor_HK_TwoCompSys"/>
</dbReference>
<name>A0A1M5PK27_9BRAD</name>
<evidence type="ECO:0000313" key="6">
    <source>
        <dbReference type="EMBL" id="SHH02144.1"/>
    </source>
</evidence>
<sequence>MKETKPSPDGYGSCRSFARAKSATAGDRTTGDRERSAAIRANENIAVRLLSLQEDIQQRIASDLHDSTCQHLIAASLNLLRLRHATGDAGTAKQIFDDIDASINQALQEIRAFSYLLYPQDLLNDGLKSTIEQYANGFSARTSLRSIVDITPEVCRFPYETQCSLLRIVQEALTNVFRHAHATQVTIAIDARRNDVRLRVIDDGCGIPTGQAKSGPKAVSFGVGIPGMRSRVRQLGGTFEIHSSTGLRRGTTVCALLPYPAPREAHTPQPPHNRPGHHYPVRETTKLSPPVGIWRNPNRRDDRR</sequence>
<gene>
    <name evidence="6" type="ORF">SAMN05444169_5302</name>
</gene>
<dbReference type="GO" id="GO:0046983">
    <property type="term" value="F:protein dimerization activity"/>
    <property type="evidence" value="ECO:0007669"/>
    <property type="project" value="InterPro"/>
</dbReference>
<dbReference type="Pfam" id="PF07730">
    <property type="entry name" value="HisKA_3"/>
    <property type="match status" value="1"/>
</dbReference>
<dbReference type="SUPFAM" id="SSF55874">
    <property type="entry name" value="ATPase domain of HSP90 chaperone/DNA topoisomerase II/histidine kinase"/>
    <property type="match status" value="1"/>
</dbReference>
<dbReference type="OrthoDB" id="9760752at2"/>
<dbReference type="AlphaFoldDB" id="A0A1M5PK27"/>
<evidence type="ECO:0000259" key="5">
    <source>
        <dbReference type="PROSITE" id="PS50109"/>
    </source>
</evidence>
<dbReference type="InterPro" id="IPR005467">
    <property type="entry name" value="His_kinase_dom"/>
</dbReference>
<dbReference type="PANTHER" id="PTHR24421">
    <property type="entry name" value="NITRATE/NITRITE SENSOR PROTEIN NARX-RELATED"/>
    <property type="match status" value="1"/>
</dbReference>
<feature type="region of interest" description="Disordered" evidence="4">
    <location>
        <begin position="261"/>
        <end position="304"/>
    </location>
</feature>
<evidence type="ECO:0000256" key="1">
    <source>
        <dbReference type="ARBA" id="ARBA00022679"/>
    </source>
</evidence>
<dbReference type="Gene3D" id="3.30.565.10">
    <property type="entry name" value="Histidine kinase-like ATPase, C-terminal domain"/>
    <property type="match status" value="1"/>
</dbReference>